<sequence>MEFMLLYYKSVSILHAKPLYQAFFYEAIASGDPAGEDWMRSKRGTV</sequence>
<dbReference type="AlphaFoldDB" id="M5EXH5"/>
<reference evidence="1 2" key="1">
    <citation type="submission" date="2013-02" db="EMBL/GenBank/DDBJ databases">
        <authorList>
            <person name="Genoscope - CEA"/>
        </authorList>
    </citation>
    <scope>NUCLEOTIDE SEQUENCE [LARGE SCALE GENOMIC DNA]</scope>
    <source>
        <strain evidence="1 2">STM 2683</strain>
    </source>
</reference>
<gene>
    <name evidence="1" type="ORF">MESS2_1260002</name>
</gene>
<name>M5EXH5_9HYPH</name>
<dbReference type="EMBL" id="CAUM01000031">
    <property type="protein sequence ID" value="CCV04306.1"/>
    <property type="molecule type" value="Genomic_DNA"/>
</dbReference>
<accession>M5EXH5</accession>
<protein>
    <submittedName>
        <fullName evidence="1">Uncharacterized protein</fullName>
    </submittedName>
</protein>
<proteinExistence type="predicted"/>
<dbReference type="STRING" id="1297569.MESS2_1260002"/>
<evidence type="ECO:0000313" key="2">
    <source>
        <dbReference type="Proteomes" id="UP000012062"/>
    </source>
</evidence>
<organism evidence="1 2">
    <name type="scientific">Mesorhizobium metallidurans STM 2683</name>
    <dbReference type="NCBI Taxonomy" id="1297569"/>
    <lineage>
        <taxon>Bacteria</taxon>
        <taxon>Pseudomonadati</taxon>
        <taxon>Pseudomonadota</taxon>
        <taxon>Alphaproteobacteria</taxon>
        <taxon>Hyphomicrobiales</taxon>
        <taxon>Phyllobacteriaceae</taxon>
        <taxon>Mesorhizobium</taxon>
    </lineage>
</organism>
<evidence type="ECO:0000313" key="1">
    <source>
        <dbReference type="EMBL" id="CCV04306.1"/>
    </source>
</evidence>
<comment type="caution">
    <text evidence="1">The sequence shown here is derived from an EMBL/GenBank/DDBJ whole genome shotgun (WGS) entry which is preliminary data.</text>
</comment>
<keyword evidence="2" id="KW-1185">Reference proteome</keyword>
<dbReference type="Proteomes" id="UP000012062">
    <property type="component" value="Unassembled WGS sequence"/>
</dbReference>